<dbReference type="STRING" id="472175.EL18_00545"/>
<dbReference type="Proteomes" id="UP000053675">
    <property type="component" value="Unassembled WGS sequence"/>
</dbReference>
<dbReference type="OrthoDB" id="9814124at2"/>
<evidence type="ECO:0000313" key="2">
    <source>
        <dbReference type="EMBL" id="KFB09529.1"/>
    </source>
</evidence>
<evidence type="ECO:0000313" key="3">
    <source>
        <dbReference type="Proteomes" id="UP000053675"/>
    </source>
</evidence>
<dbReference type="InterPro" id="IPR001509">
    <property type="entry name" value="Epimerase_deHydtase"/>
</dbReference>
<organism evidence="2 3">
    <name type="scientific">Nitratireductor basaltis</name>
    <dbReference type="NCBI Taxonomy" id="472175"/>
    <lineage>
        <taxon>Bacteria</taxon>
        <taxon>Pseudomonadati</taxon>
        <taxon>Pseudomonadota</taxon>
        <taxon>Alphaproteobacteria</taxon>
        <taxon>Hyphomicrobiales</taxon>
        <taxon>Phyllobacteriaceae</taxon>
        <taxon>Nitratireductor</taxon>
    </lineage>
</organism>
<dbReference type="CDD" id="cd08946">
    <property type="entry name" value="SDR_e"/>
    <property type="match status" value="1"/>
</dbReference>
<dbReference type="Gene3D" id="3.40.50.720">
    <property type="entry name" value="NAD(P)-binding Rossmann-like Domain"/>
    <property type="match status" value="1"/>
</dbReference>
<comment type="caution">
    <text evidence="2">The sequence shown here is derived from an EMBL/GenBank/DDBJ whole genome shotgun (WGS) entry which is preliminary data.</text>
</comment>
<dbReference type="SUPFAM" id="SSF51735">
    <property type="entry name" value="NAD(P)-binding Rossmann-fold domains"/>
    <property type="match status" value="1"/>
</dbReference>
<gene>
    <name evidence="2" type="ORF">EL18_00545</name>
</gene>
<dbReference type="Pfam" id="PF01370">
    <property type="entry name" value="Epimerase"/>
    <property type="match status" value="1"/>
</dbReference>
<dbReference type="EMBL" id="JMQM01000001">
    <property type="protein sequence ID" value="KFB09529.1"/>
    <property type="molecule type" value="Genomic_DNA"/>
</dbReference>
<reference evidence="2 3" key="1">
    <citation type="submission" date="2014-05" db="EMBL/GenBank/DDBJ databases">
        <title>Draft Genome Sequence of Nitratireductor basaltis Strain UMTGB225, A Marine Bacterium Isolated from Green Barrel Tunicate.</title>
        <authorList>
            <person name="Gan H.Y."/>
        </authorList>
    </citation>
    <scope>NUCLEOTIDE SEQUENCE [LARGE SCALE GENOMIC DNA]</scope>
    <source>
        <strain evidence="2 3">UMTGB225</strain>
    </source>
</reference>
<dbReference type="AlphaFoldDB" id="A0A084U993"/>
<dbReference type="PANTHER" id="PTHR43245">
    <property type="entry name" value="BIFUNCTIONAL POLYMYXIN RESISTANCE PROTEIN ARNA"/>
    <property type="match status" value="1"/>
</dbReference>
<dbReference type="eggNOG" id="COG0451">
    <property type="taxonomic scope" value="Bacteria"/>
</dbReference>
<dbReference type="RefSeq" id="WP_036479532.1">
    <property type="nucleotide sequence ID" value="NZ_JMQM01000001.1"/>
</dbReference>
<sequence length="303" mass="32536">MTQPHSVVTGGTGYVGRFIVEVLLEAGHRVTVMGRRAPAPDLFSRHVGYAPLSLEPEAVREQGVPHCDNLVHCAFDHLPGRYRGGEGDDPQGFERRNRDGSLALFEEARQCGAKRAVFLSTRAVYGTKAGGKTLGEDEPLEPETLYGVVKRDVEAGLSAMGTKEFITSSLRVTGVYGSARAGGEHKWSALFSQFLNGEAIEPRVATEVHGKDVAAAVRLMLEAPGAAISGQAFNVSDLLLDRRDLLAIVKEKAGREGLVLPERGDASAVNAMETGKLHSLGWVPGGWHLLEKSVTEMLAHGFT</sequence>
<dbReference type="PANTHER" id="PTHR43245:SF58">
    <property type="entry name" value="BLL5923 PROTEIN"/>
    <property type="match status" value="1"/>
</dbReference>
<dbReference type="InterPro" id="IPR050177">
    <property type="entry name" value="Lipid_A_modif_metabolic_enz"/>
</dbReference>
<protein>
    <submittedName>
        <fullName evidence="2">NAD-dependent epimerase/dehydratase</fullName>
    </submittedName>
</protein>
<keyword evidence="3" id="KW-1185">Reference proteome</keyword>
<name>A0A084U993_9HYPH</name>
<evidence type="ECO:0000259" key="1">
    <source>
        <dbReference type="Pfam" id="PF01370"/>
    </source>
</evidence>
<accession>A0A084U993</accession>
<dbReference type="InterPro" id="IPR036291">
    <property type="entry name" value="NAD(P)-bd_dom_sf"/>
</dbReference>
<proteinExistence type="predicted"/>
<dbReference type="PATRIC" id="fig|472175.3.peg.565"/>
<feature type="domain" description="NAD-dependent epimerase/dehydratase" evidence="1">
    <location>
        <begin position="7"/>
        <end position="235"/>
    </location>
</feature>